<evidence type="ECO:0000313" key="2">
    <source>
        <dbReference type="Proteomes" id="UP000288859"/>
    </source>
</evidence>
<sequence>MKDNLVTIPTPAYARTGLRFDLTDVLPDLQSMSFAVGEDFDRARFYPSTILDVSPADALVHSLQHAVALIHEPSGTRGSFAVSGIVRMLAKAKLSADLGPVVCVSDTKHALDQLLERLSGYKLRVVRVGSRSRSEILDAWNLKRLVHDKELSKTDLTERVLFDRMIMQDLQSIGFLVQQIRGQSDSSSDTIDVDSIQDSIAARLLERDISASSRFFE</sequence>
<dbReference type="EMBL" id="NAJM01000033">
    <property type="protein sequence ID" value="RVX68997.1"/>
    <property type="molecule type" value="Genomic_DNA"/>
</dbReference>
<evidence type="ECO:0000313" key="1">
    <source>
        <dbReference type="EMBL" id="RVX68997.1"/>
    </source>
</evidence>
<reference evidence="1 2" key="1">
    <citation type="submission" date="2017-03" db="EMBL/GenBank/DDBJ databases">
        <title>Genomes of endolithic fungi from Antarctica.</title>
        <authorList>
            <person name="Coleine C."/>
            <person name="Masonjones S."/>
            <person name="Stajich J.E."/>
        </authorList>
    </citation>
    <scope>NUCLEOTIDE SEQUENCE [LARGE SCALE GENOMIC DNA]</scope>
    <source>
        <strain evidence="1 2">CCFEE 6314</strain>
    </source>
</reference>
<dbReference type="Proteomes" id="UP000288859">
    <property type="component" value="Unassembled WGS sequence"/>
</dbReference>
<name>A0A438MZX4_EXOME</name>
<protein>
    <submittedName>
        <fullName evidence="1">Uncharacterized protein</fullName>
    </submittedName>
</protein>
<dbReference type="AlphaFoldDB" id="A0A438MZX4"/>
<proteinExistence type="predicted"/>
<comment type="caution">
    <text evidence="1">The sequence shown here is derived from an EMBL/GenBank/DDBJ whole genome shotgun (WGS) entry which is preliminary data.</text>
</comment>
<accession>A0A438MZX4</accession>
<dbReference type="Gene3D" id="3.40.50.300">
    <property type="entry name" value="P-loop containing nucleotide triphosphate hydrolases"/>
    <property type="match status" value="1"/>
</dbReference>
<dbReference type="OrthoDB" id="2423195at2759"/>
<gene>
    <name evidence="1" type="ORF">B0A52_08064</name>
</gene>
<organism evidence="1 2">
    <name type="scientific">Exophiala mesophila</name>
    <name type="common">Black yeast-like fungus</name>
    <dbReference type="NCBI Taxonomy" id="212818"/>
    <lineage>
        <taxon>Eukaryota</taxon>
        <taxon>Fungi</taxon>
        <taxon>Dikarya</taxon>
        <taxon>Ascomycota</taxon>
        <taxon>Pezizomycotina</taxon>
        <taxon>Eurotiomycetes</taxon>
        <taxon>Chaetothyriomycetidae</taxon>
        <taxon>Chaetothyriales</taxon>
        <taxon>Herpotrichiellaceae</taxon>
        <taxon>Exophiala</taxon>
    </lineage>
</organism>
<dbReference type="InterPro" id="IPR027417">
    <property type="entry name" value="P-loop_NTPase"/>
</dbReference>